<dbReference type="SUPFAM" id="SSF54117">
    <property type="entry name" value="Interleukin 8-like chemokines"/>
    <property type="match status" value="2"/>
</dbReference>
<keyword evidence="2" id="KW-0732">Signal</keyword>
<name>A0AA88NJ17_CHASR</name>
<dbReference type="AlphaFoldDB" id="A0AA88NJ17"/>
<gene>
    <name evidence="4" type="ORF">Q5P01_004459</name>
</gene>
<evidence type="ECO:0000256" key="1">
    <source>
        <dbReference type="ARBA" id="ARBA00022514"/>
    </source>
</evidence>
<evidence type="ECO:0000313" key="4">
    <source>
        <dbReference type="EMBL" id="KAK2859839.1"/>
    </source>
</evidence>
<dbReference type="Gene3D" id="2.40.50.40">
    <property type="match status" value="2"/>
</dbReference>
<feature type="signal peptide" evidence="2">
    <location>
        <begin position="1"/>
        <end position="20"/>
    </location>
</feature>
<sequence length="190" mass="21718">MWKTCWICLLAITGVMHVTGLASFIRPDCCTGGGIARPPTIQHCFEQKPRHGCKGHFFLIKTENETYCLKPDDKWLQDEIKKHQNIYRTAVCPSNKQVAQREDSKGPLIRPDCCTGGGIARPPTIQHCFEQKPGGVCKGHFFLIKTENKDYCLKPDDKWLQNKIKKEHLHCGPLTKGKRRFKDLDENDVK</sequence>
<protein>
    <recommendedName>
        <fullName evidence="3">Chemokine interleukin-8-like domain-containing protein</fullName>
    </recommendedName>
</protein>
<evidence type="ECO:0000313" key="5">
    <source>
        <dbReference type="Proteomes" id="UP001187415"/>
    </source>
</evidence>
<dbReference type="InterPro" id="IPR036048">
    <property type="entry name" value="Interleukin_8-like_sf"/>
</dbReference>
<evidence type="ECO:0000259" key="3">
    <source>
        <dbReference type="Pfam" id="PF00048"/>
    </source>
</evidence>
<dbReference type="GO" id="GO:0006955">
    <property type="term" value="P:immune response"/>
    <property type="evidence" value="ECO:0007669"/>
    <property type="project" value="InterPro"/>
</dbReference>
<dbReference type="InterPro" id="IPR001811">
    <property type="entry name" value="Chemokine_IL8-like_dom"/>
</dbReference>
<comment type="caution">
    <text evidence="4">The sequence shown here is derived from an EMBL/GenBank/DDBJ whole genome shotgun (WGS) entry which is preliminary data.</text>
</comment>
<dbReference type="GO" id="GO:0005615">
    <property type="term" value="C:extracellular space"/>
    <property type="evidence" value="ECO:0007669"/>
    <property type="project" value="UniProtKB-KW"/>
</dbReference>
<dbReference type="Pfam" id="PF00048">
    <property type="entry name" value="IL8"/>
    <property type="match status" value="2"/>
</dbReference>
<feature type="chain" id="PRO_5041637946" description="Chemokine interleukin-8-like domain-containing protein" evidence="2">
    <location>
        <begin position="21"/>
        <end position="190"/>
    </location>
</feature>
<keyword evidence="5" id="KW-1185">Reference proteome</keyword>
<proteinExistence type="predicted"/>
<feature type="domain" description="Chemokine interleukin-8-like" evidence="3">
    <location>
        <begin position="28"/>
        <end position="82"/>
    </location>
</feature>
<dbReference type="EMBL" id="JAUPFM010000002">
    <property type="protein sequence ID" value="KAK2859839.1"/>
    <property type="molecule type" value="Genomic_DNA"/>
</dbReference>
<organism evidence="4 5">
    <name type="scientific">Channa striata</name>
    <name type="common">Snakehead murrel</name>
    <name type="synonym">Ophicephalus striatus</name>
    <dbReference type="NCBI Taxonomy" id="64152"/>
    <lineage>
        <taxon>Eukaryota</taxon>
        <taxon>Metazoa</taxon>
        <taxon>Chordata</taxon>
        <taxon>Craniata</taxon>
        <taxon>Vertebrata</taxon>
        <taxon>Euteleostomi</taxon>
        <taxon>Actinopterygii</taxon>
        <taxon>Neopterygii</taxon>
        <taxon>Teleostei</taxon>
        <taxon>Neoteleostei</taxon>
        <taxon>Acanthomorphata</taxon>
        <taxon>Anabantaria</taxon>
        <taxon>Anabantiformes</taxon>
        <taxon>Channoidei</taxon>
        <taxon>Channidae</taxon>
        <taxon>Channa</taxon>
    </lineage>
</organism>
<keyword evidence="1" id="KW-0202">Cytokine</keyword>
<dbReference type="GO" id="GO:0008009">
    <property type="term" value="F:chemokine activity"/>
    <property type="evidence" value="ECO:0007669"/>
    <property type="project" value="InterPro"/>
</dbReference>
<evidence type="ECO:0000256" key="2">
    <source>
        <dbReference type="SAM" id="SignalP"/>
    </source>
</evidence>
<feature type="domain" description="Chemokine interleukin-8-like" evidence="3">
    <location>
        <begin position="112"/>
        <end position="166"/>
    </location>
</feature>
<accession>A0AA88NJ17</accession>
<reference evidence="4" key="1">
    <citation type="submission" date="2023-07" db="EMBL/GenBank/DDBJ databases">
        <title>Chromosome-level Genome Assembly of Striped Snakehead (Channa striata).</title>
        <authorList>
            <person name="Liu H."/>
        </authorList>
    </citation>
    <scope>NUCLEOTIDE SEQUENCE</scope>
    <source>
        <strain evidence="4">Gz</strain>
        <tissue evidence="4">Muscle</tissue>
    </source>
</reference>
<dbReference type="Proteomes" id="UP001187415">
    <property type="component" value="Unassembled WGS sequence"/>
</dbReference>